<evidence type="ECO:0000259" key="7">
    <source>
        <dbReference type="Pfam" id="PF04024"/>
    </source>
</evidence>
<evidence type="ECO:0000256" key="5">
    <source>
        <dbReference type="ARBA" id="ARBA00023136"/>
    </source>
</evidence>
<keyword evidence="4 6" id="KW-1133">Transmembrane helix</keyword>
<gene>
    <name evidence="8" type="ORF">ISP25_05550</name>
</gene>
<dbReference type="InterPro" id="IPR052027">
    <property type="entry name" value="PspC"/>
</dbReference>
<keyword evidence="5 6" id="KW-0472">Membrane</keyword>
<evidence type="ECO:0000256" key="1">
    <source>
        <dbReference type="ARBA" id="ARBA00004162"/>
    </source>
</evidence>
<keyword evidence="3 6" id="KW-0812">Transmembrane</keyword>
<reference evidence="8 9" key="1">
    <citation type="submission" date="2020-10" db="EMBL/GenBank/DDBJ databases">
        <title>Phylogeny of dyella-like bacteria.</title>
        <authorList>
            <person name="Fu J."/>
        </authorList>
    </citation>
    <scope>NUCLEOTIDE SEQUENCE [LARGE SCALE GENOMIC DNA]</scope>
    <source>
        <strain evidence="8 9">KACC 19113</strain>
    </source>
</reference>
<comment type="caution">
    <text evidence="8">The sequence shown here is derived from an EMBL/GenBank/DDBJ whole genome shotgun (WGS) entry which is preliminary data.</text>
</comment>
<evidence type="ECO:0000313" key="9">
    <source>
        <dbReference type="Proteomes" id="UP001620339"/>
    </source>
</evidence>
<keyword evidence="9" id="KW-1185">Reference proteome</keyword>
<dbReference type="EMBL" id="JADIKK010000008">
    <property type="protein sequence ID" value="MFK2876530.1"/>
    <property type="molecule type" value="Genomic_DNA"/>
</dbReference>
<accession>A0ABW8J4N1</accession>
<protein>
    <submittedName>
        <fullName evidence="8">PspC domain-containing protein</fullName>
    </submittedName>
</protein>
<evidence type="ECO:0000256" key="6">
    <source>
        <dbReference type="SAM" id="Phobius"/>
    </source>
</evidence>
<dbReference type="PANTHER" id="PTHR33885:SF3">
    <property type="entry name" value="PHAGE SHOCK PROTEIN C"/>
    <property type="match status" value="1"/>
</dbReference>
<feature type="transmembrane region" description="Helical" evidence="6">
    <location>
        <begin position="34"/>
        <end position="57"/>
    </location>
</feature>
<dbReference type="InterPro" id="IPR007168">
    <property type="entry name" value="Phageshock_PspC_N"/>
</dbReference>
<proteinExistence type="predicted"/>
<dbReference type="PANTHER" id="PTHR33885">
    <property type="entry name" value="PHAGE SHOCK PROTEIN C"/>
    <property type="match status" value="1"/>
</dbReference>
<evidence type="ECO:0000256" key="4">
    <source>
        <dbReference type="ARBA" id="ARBA00022989"/>
    </source>
</evidence>
<evidence type="ECO:0000313" key="8">
    <source>
        <dbReference type="EMBL" id="MFK2876530.1"/>
    </source>
</evidence>
<evidence type="ECO:0000256" key="3">
    <source>
        <dbReference type="ARBA" id="ARBA00022692"/>
    </source>
</evidence>
<dbReference type="RefSeq" id="WP_192155138.1">
    <property type="nucleotide sequence ID" value="NZ_JADIKK010000008.1"/>
</dbReference>
<organism evidence="8 9">
    <name type="scientific">Rhodanobacter hydrolyticus</name>
    <dbReference type="NCBI Taxonomy" id="2250595"/>
    <lineage>
        <taxon>Bacteria</taxon>
        <taxon>Pseudomonadati</taxon>
        <taxon>Pseudomonadota</taxon>
        <taxon>Gammaproteobacteria</taxon>
        <taxon>Lysobacterales</taxon>
        <taxon>Rhodanobacteraceae</taxon>
        <taxon>Rhodanobacter</taxon>
    </lineage>
</organism>
<sequence length="61" mass="6908">MEKRLYRSRQNRTLAGVCGGIAEYLGWDPTLVRVAWIILTLLGGSGILIYLIFWLVMPESP</sequence>
<evidence type="ECO:0000256" key="2">
    <source>
        <dbReference type="ARBA" id="ARBA00022475"/>
    </source>
</evidence>
<dbReference type="Pfam" id="PF04024">
    <property type="entry name" value="PspC"/>
    <property type="match status" value="1"/>
</dbReference>
<keyword evidence="2" id="KW-1003">Cell membrane</keyword>
<name>A0ABW8J4N1_9GAMM</name>
<comment type="subcellular location">
    <subcellularLocation>
        <location evidence="1">Cell membrane</location>
        <topology evidence="1">Single-pass membrane protein</topology>
    </subcellularLocation>
</comment>
<dbReference type="Proteomes" id="UP001620339">
    <property type="component" value="Unassembled WGS sequence"/>
</dbReference>
<feature type="domain" description="Phage shock protein PspC N-terminal" evidence="7">
    <location>
        <begin position="3"/>
        <end position="59"/>
    </location>
</feature>